<dbReference type="EMBL" id="ML977159">
    <property type="protein sequence ID" value="KAF1986007.1"/>
    <property type="molecule type" value="Genomic_DNA"/>
</dbReference>
<evidence type="ECO:0000256" key="3">
    <source>
        <dbReference type="ARBA" id="ARBA00023274"/>
    </source>
</evidence>
<feature type="region of interest" description="Disordered" evidence="4">
    <location>
        <begin position="124"/>
        <end position="148"/>
    </location>
</feature>
<evidence type="ECO:0000259" key="5">
    <source>
        <dbReference type="Pfam" id="PF01778"/>
    </source>
</evidence>
<organism evidence="6 7">
    <name type="scientific">Aulographum hederae CBS 113979</name>
    <dbReference type="NCBI Taxonomy" id="1176131"/>
    <lineage>
        <taxon>Eukaryota</taxon>
        <taxon>Fungi</taxon>
        <taxon>Dikarya</taxon>
        <taxon>Ascomycota</taxon>
        <taxon>Pezizomycotina</taxon>
        <taxon>Dothideomycetes</taxon>
        <taxon>Pleosporomycetidae</taxon>
        <taxon>Aulographales</taxon>
        <taxon>Aulographaceae</taxon>
    </lineage>
</organism>
<feature type="compositionally biased region" description="Polar residues" evidence="4">
    <location>
        <begin position="78"/>
        <end position="88"/>
    </location>
</feature>
<dbReference type="GO" id="GO:0005840">
    <property type="term" value="C:ribosome"/>
    <property type="evidence" value="ECO:0007669"/>
    <property type="project" value="UniProtKB-KW"/>
</dbReference>
<evidence type="ECO:0000313" key="6">
    <source>
        <dbReference type="EMBL" id="KAF1986007.1"/>
    </source>
</evidence>
<dbReference type="OrthoDB" id="338850at2759"/>
<feature type="domain" description="Ribosomal eL28/Mak16" evidence="5">
    <location>
        <begin position="9"/>
        <end position="124"/>
    </location>
</feature>
<keyword evidence="7" id="KW-1185">Reference proteome</keyword>
<dbReference type="Proteomes" id="UP000800041">
    <property type="component" value="Unassembled WGS sequence"/>
</dbReference>
<keyword evidence="2 6" id="KW-0689">Ribosomal protein</keyword>
<keyword evidence="3" id="KW-0687">Ribonucleoprotein</keyword>
<feature type="region of interest" description="Disordered" evidence="4">
    <location>
        <begin position="71"/>
        <end position="93"/>
    </location>
</feature>
<comment type="similarity">
    <text evidence="1">Belongs to the eukaryotic ribosomal protein eL28 family.</text>
</comment>
<feature type="compositionally biased region" description="Basic residues" evidence="4">
    <location>
        <begin position="135"/>
        <end position="148"/>
    </location>
</feature>
<dbReference type="Gene3D" id="3.30.390.110">
    <property type="match status" value="1"/>
</dbReference>
<gene>
    <name evidence="6" type="ORF">K402DRAFT_394252</name>
</gene>
<reference evidence="6" key="1">
    <citation type="journal article" date="2020" name="Stud. Mycol.">
        <title>101 Dothideomycetes genomes: a test case for predicting lifestyles and emergence of pathogens.</title>
        <authorList>
            <person name="Haridas S."/>
            <person name="Albert R."/>
            <person name="Binder M."/>
            <person name="Bloem J."/>
            <person name="Labutti K."/>
            <person name="Salamov A."/>
            <person name="Andreopoulos B."/>
            <person name="Baker S."/>
            <person name="Barry K."/>
            <person name="Bills G."/>
            <person name="Bluhm B."/>
            <person name="Cannon C."/>
            <person name="Castanera R."/>
            <person name="Culley D."/>
            <person name="Daum C."/>
            <person name="Ezra D."/>
            <person name="Gonzalez J."/>
            <person name="Henrissat B."/>
            <person name="Kuo A."/>
            <person name="Liang C."/>
            <person name="Lipzen A."/>
            <person name="Lutzoni F."/>
            <person name="Magnuson J."/>
            <person name="Mondo S."/>
            <person name="Nolan M."/>
            <person name="Ohm R."/>
            <person name="Pangilinan J."/>
            <person name="Park H.-J."/>
            <person name="Ramirez L."/>
            <person name="Alfaro M."/>
            <person name="Sun H."/>
            <person name="Tritt A."/>
            <person name="Yoshinaga Y."/>
            <person name="Zwiers L.-H."/>
            <person name="Turgeon B."/>
            <person name="Goodwin S."/>
            <person name="Spatafora J."/>
            <person name="Crous P."/>
            <person name="Grigoriev I."/>
        </authorList>
    </citation>
    <scope>NUCLEOTIDE SEQUENCE</scope>
    <source>
        <strain evidence="6">CBS 113979</strain>
    </source>
</reference>
<dbReference type="GO" id="GO:0006412">
    <property type="term" value="P:translation"/>
    <property type="evidence" value="ECO:0007669"/>
    <property type="project" value="InterPro"/>
</dbReference>
<protein>
    <submittedName>
        <fullName evidence="6">Ribosomal protein L28e</fullName>
    </submittedName>
</protein>
<dbReference type="PANTHER" id="PTHR10544">
    <property type="entry name" value="60S RIBOSOMAL PROTEIN L28"/>
    <property type="match status" value="1"/>
</dbReference>
<sequence length="148" mass="16138">MATQISSDLLWQITRNYNTYLVRRPQSGGVNMSRDPLNLSNLHRRTQEGFVNDEAIGLIPTSNGLTLITKDPKAASSPAKSRQTKSLGNGSGVSKAIQKETFSKGYRTDLNDLAIKRSKAIQRSLGPVKKDRVKSVRGVKAKKAAAEA</sequence>
<name>A0A6G1GYY7_9PEZI</name>
<dbReference type="GO" id="GO:0003735">
    <property type="term" value="F:structural constituent of ribosome"/>
    <property type="evidence" value="ECO:0007669"/>
    <property type="project" value="InterPro"/>
</dbReference>
<evidence type="ECO:0000256" key="4">
    <source>
        <dbReference type="SAM" id="MobiDB-lite"/>
    </source>
</evidence>
<accession>A0A6G1GYY7</accession>
<evidence type="ECO:0000256" key="1">
    <source>
        <dbReference type="ARBA" id="ARBA00007926"/>
    </source>
</evidence>
<dbReference type="Pfam" id="PF01778">
    <property type="entry name" value="Ribosomal_L28e"/>
    <property type="match status" value="1"/>
</dbReference>
<evidence type="ECO:0000256" key="2">
    <source>
        <dbReference type="ARBA" id="ARBA00022980"/>
    </source>
</evidence>
<proteinExistence type="inferred from homology"/>
<dbReference type="AlphaFoldDB" id="A0A6G1GYY7"/>
<dbReference type="GO" id="GO:1990904">
    <property type="term" value="C:ribonucleoprotein complex"/>
    <property type="evidence" value="ECO:0007669"/>
    <property type="project" value="UniProtKB-KW"/>
</dbReference>
<evidence type="ECO:0000313" key="7">
    <source>
        <dbReference type="Proteomes" id="UP000800041"/>
    </source>
</evidence>
<dbReference type="InterPro" id="IPR029004">
    <property type="entry name" value="Ribosomal_eL28/Mak16"/>
</dbReference>
<dbReference type="InterPro" id="IPR002672">
    <property type="entry name" value="Ribosomal_eL28"/>
</dbReference>